<dbReference type="InterPro" id="IPR029058">
    <property type="entry name" value="AB_hydrolase_fold"/>
</dbReference>
<dbReference type="Pfam" id="PF07859">
    <property type="entry name" value="Abhydrolase_3"/>
    <property type="match status" value="1"/>
</dbReference>
<gene>
    <name evidence="3" type="ORF">EIP91_007552</name>
</gene>
<dbReference type="SUPFAM" id="SSF53474">
    <property type="entry name" value="alpha/beta-Hydrolases"/>
    <property type="match status" value="1"/>
</dbReference>
<dbReference type="EMBL" id="RWJN01000409">
    <property type="protein sequence ID" value="TCD62034.1"/>
    <property type="molecule type" value="Genomic_DNA"/>
</dbReference>
<dbReference type="PANTHER" id="PTHR48081:SF26">
    <property type="entry name" value="ALPHA_BETA HYDROLASE FOLD-3 DOMAIN-CONTAINING PROTEIN"/>
    <property type="match status" value="1"/>
</dbReference>
<dbReference type="AlphaFoldDB" id="A0A4R0RIA0"/>
<comment type="caution">
    <text evidence="3">The sequence shown here is derived from an EMBL/GenBank/DDBJ whole genome shotgun (WGS) entry which is preliminary data.</text>
</comment>
<dbReference type="Proteomes" id="UP000292702">
    <property type="component" value="Unassembled WGS sequence"/>
</dbReference>
<dbReference type="InterPro" id="IPR013094">
    <property type="entry name" value="AB_hydrolase_3"/>
</dbReference>
<accession>A0A4R0RIA0</accession>
<keyword evidence="4" id="KW-1185">Reference proteome</keyword>
<protein>
    <recommendedName>
        <fullName evidence="2">Alpha/beta hydrolase fold-3 domain-containing protein</fullName>
    </recommendedName>
</protein>
<sequence length="464" mass="51819">MVWHQGISISELDKDIDLSVPPASSVVTYGTPLVSMAIPLFALRHEPIRTIYLLYELWFTIFFRLPYWCVKYIPRTNRPRVSWPYLRCILVELVRMVNFVGPLASRVGPIFKQPDHGAIPVQKNEKRNVKAVWVDPVPELVLGDVKRWADRGGVKSIPIPGYWYDKPGYDVSPKELPSTGEKVLYMIHGGAFIGLSAHPSYTCGPMYRKLVSSHSSIRRGFAVEYRLTSGPPLERECTNPFPAALIDVVAGYTYLVDVVGFAPEDIIVEGDAAGGNLAVALVRYLVETRTDKNHLPAPPGGLILLSPWVDLGDSHDSPGASHHVCTESDYLPAYFDPIMTWARKNYCALAGYPEAPNTNRYISPACIDHEMEPVSFKGFPKTLLVYGDAEILHDQVVTLKDKMVDDLGGEWVQHHAIKDGVVNMMVMSFFHEESAEAFAAISRWLETVLSDAARPWKPMAVKRG</sequence>
<evidence type="ECO:0000259" key="2">
    <source>
        <dbReference type="Pfam" id="PF07859"/>
    </source>
</evidence>
<dbReference type="OrthoDB" id="2152029at2759"/>
<name>A0A4R0RIA0_9APHY</name>
<dbReference type="STRING" id="92696.A0A4R0RIA0"/>
<proteinExistence type="predicted"/>
<dbReference type="InterPro" id="IPR050300">
    <property type="entry name" value="GDXG_lipolytic_enzyme"/>
</dbReference>
<evidence type="ECO:0000313" key="3">
    <source>
        <dbReference type="EMBL" id="TCD62034.1"/>
    </source>
</evidence>
<keyword evidence="1" id="KW-0378">Hydrolase</keyword>
<reference evidence="3 4" key="1">
    <citation type="submission" date="2018-11" db="EMBL/GenBank/DDBJ databases">
        <title>Genome assembly of Steccherinum ochraceum LE-BIN_3174, the white-rot fungus of the Steccherinaceae family (The Residual Polyporoid clade, Polyporales, Basidiomycota).</title>
        <authorList>
            <person name="Fedorova T.V."/>
            <person name="Glazunova O.A."/>
            <person name="Landesman E.O."/>
            <person name="Moiseenko K.V."/>
            <person name="Psurtseva N.V."/>
            <person name="Savinova O.S."/>
            <person name="Shakhova N.V."/>
            <person name="Tyazhelova T.V."/>
            <person name="Vasina D.V."/>
        </authorList>
    </citation>
    <scope>NUCLEOTIDE SEQUENCE [LARGE SCALE GENOMIC DNA]</scope>
    <source>
        <strain evidence="3 4">LE-BIN_3174</strain>
    </source>
</reference>
<dbReference type="GO" id="GO:0016787">
    <property type="term" value="F:hydrolase activity"/>
    <property type="evidence" value="ECO:0007669"/>
    <property type="project" value="UniProtKB-KW"/>
</dbReference>
<dbReference type="PANTHER" id="PTHR48081">
    <property type="entry name" value="AB HYDROLASE SUPERFAMILY PROTEIN C4A8.06C"/>
    <property type="match status" value="1"/>
</dbReference>
<dbReference type="Gene3D" id="3.40.50.1820">
    <property type="entry name" value="alpha/beta hydrolase"/>
    <property type="match status" value="1"/>
</dbReference>
<feature type="domain" description="Alpha/beta hydrolase fold-3" evidence="2">
    <location>
        <begin position="186"/>
        <end position="404"/>
    </location>
</feature>
<evidence type="ECO:0000313" key="4">
    <source>
        <dbReference type="Proteomes" id="UP000292702"/>
    </source>
</evidence>
<organism evidence="3 4">
    <name type="scientific">Steccherinum ochraceum</name>
    <dbReference type="NCBI Taxonomy" id="92696"/>
    <lineage>
        <taxon>Eukaryota</taxon>
        <taxon>Fungi</taxon>
        <taxon>Dikarya</taxon>
        <taxon>Basidiomycota</taxon>
        <taxon>Agaricomycotina</taxon>
        <taxon>Agaricomycetes</taxon>
        <taxon>Polyporales</taxon>
        <taxon>Steccherinaceae</taxon>
        <taxon>Steccherinum</taxon>
    </lineage>
</organism>
<evidence type="ECO:0000256" key="1">
    <source>
        <dbReference type="ARBA" id="ARBA00022801"/>
    </source>
</evidence>